<dbReference type="InterPro" id="IPR019762">
    <property type="entry name" value="Dynamin_GTPase_CS"/>
</dbReference>
<protein>
    <submittedName>
        <fullName evidence="3">Dynamin related protein</fullName>
    </submittedName>
</protein>
<accession>A0A7J0EJC9</accession>
<dbReference type="PRINTS" id="PR00195">
    <property type="entry name" value="DYNAMIN"/>
</dbReference>
<dbReference type="InterPro" id="IPR030381">
    <property type="entry name" value="G_DYNAMIN_dom"/>
</dbReference>
<dbReference type="InterPro" id="IPR001401">
    <property type="entry name" value="Dynamin_GTPase"/>
</dbReference>
<dbReference type="PROSITE" id="PS00410">
    <property type="entry name" value="G_DYNAMIN_1"/>
    <property type="match status" value="1"/>
</dbReference>
<name>A0A7J0EJC9_9ERIC</name>
<keyword evidence="1" id="KW-0547">Nucleotide-binding</keyword>
<dbReference type="Proteomes" id="UP000585474">
    <property type="component" value="Unassembled WGS sequence"/>
</dbReference>
<dbReference type="GO" id="GO:0003924">
    <property type="term" value="F:GTPase activity"/>
    <property type="evidence" value="ECO:0007669"/>
    <property type="project" value="InterPro"/>
</dbReference>
<keyword evidence="1" id="KW-0342">GTP-binding</keyword>
<dbReference type="OrthoDB" id="5061070at2759"/>
<dbReference type="GO" id="GO:0005737">
    <property type="term" value="C:cytoplasm"/>
    <property type="evidence" value="ECO:0007669"/>
    <property type="project" value="UniProtKB-ARBA"/>
</dbReference>
<dbReference type="GO" id="GO:0016020">
    <property type="term" value="C:membrane"/>
    <property type="evidence" value="ECO:0007669"/>
    <property type="project" value="TreeGrafter"/>
</dbReference>
<dbReference type="PROSITE" id="PS51718">
    <property type="entry name" value="G_DYNAMIN_2"/>
    <property type="match status" value="1"/>
</dbReference>
<gene>
    <name evidence="3" type="ORF">Acr_05g0002100</name>
</gene>
<evidence type="ECO:0000256" key="1">
    <source>
        <dbReference type="RuleBase" id="RU003932"/>
    </source>
</evidence>
<dbReference type="CDD" id="cd08771">
    <property type="entry name" value="DLP_1"/>
    <property type="match status" value="1"/>
</dbReference>
<dbReference type="SUPFAM" id="SSF52540">
    <property type="entry name" value="P-loop containing nucleoside triphosphate hydrolases"/>
    <property type="match status" value="1"/>
</dbReference>
<dbReference type="SMART" id="SM00053">
    <property type="entry name" value="DYNc"/>
    <property type="match status" value="1"/>
</dbReference>
<organism evidence="3 4">
    <name type="scientific">Actinidia rufa</name>
    <dbReference type="NCBI Taxonomy" id="165716"/>
    <lineage>
        <taxon>Eukaryota</taxon>
        <taxon>Viridiplantae</taxon>
        <taxon>Streptophyta</taxon>
        <taxon>Embryophyta</taxon>
        <taxon>Tracheophyta</taxon>
        <taxon>Spermatophyta</taxon>
        <taxon>Magnoliopsida</taxon>
        <taxon>eudicotyledons</taxon>
        <taxon>Gunneridae</taxon>
        <taxon>Pentapetalae</taxon>
        <taxon>asterids</taxon>
        <taxon>Ericales</taxon>
        <taxon>Actinidiaceae</taxon>
        <taxon>Actinidia</taxon>
    </lineage>
</organism>
<dbReference type="GO" id="GO:0008017">
    <property type="term" value="F:microtubule binding"/>
    <property type="evidence" value="ECO:0007669"/>
    <property type="project" value="TreeGrafter"/>
</dbReference>
<dbReference type="PANTHER" id="PTHR11566">
    <property type="entry name" value="DYNAMIN"/>
    <property type="match status" value="1"/>
</dbReference>
<dbReference type="GO" id="GO:0005525">
    <property type="term" value="F:GTP binding"/>
    <property type="evidence" value="ECO:0007669"/>
    <property type="project" value="UniProtKB-KW"/>
</dbReference>
<keyword evidence="4" id="KW-1185">Reference proteome</keyword>
<proteinExistence type="inferred from homology"/>
<dbReference type="AlphaFoldDB" id="A0A7J0EJC9"/>
<dbReference type="Pfam" id="PF00350">
    <property type="entry name" value="Dynamin_N"/>
    <property type="match status" value="2"/>
</dbReference>
<dbReference type="Gene3D" id="3.40.50.300">
    <property type="entry name" value="P-loop containing nucleotide triphosphate hydrolases"/>
    <property type="match status" value="1"/>
</dbReference>
<sequence>MAEEPVPSYSPPSNAAPLGQYVIPIANKLQDIFAQLGSQSTIELPQVAVVGSQSSGKSSVLESLVGRDFLPRGSDICTRRPLVLQLLQTKRKDDGSEEEYGEFLHFPGKRFHDFSEIRKEIQKSAGLGIVEVLCIAELEASGSRAFGEAWCLENREAETEREAGGNKGVSDKQIRLKIFSPNVLDITLVDLPGITKVPVGDQPSDIEARIRTMIMSYIKLPSCLILAVTPANADLANSDALQIAGNADPDGYRTIGVITKLDIMDRGTDARNFLLGKVIPLRLGYVGIVNRSQEVTLQLQC</sequence>
<dbReference type="InterPro" id="IPR045063">
    <property type="entry name" value="Dynamin_N"/>
</dbReference>
<evidence type="ECO:0000313" key="4">
    <source>
        <dbReference type="Proteomes" id="UP000585474"/>
    </source>
</evidence>
<feature type="domain" description="Dynamin-type G" evidence="2">
    <location>
        <begin position="41"/>
        <end position="301"/>
    </location>
</feature>
<comment type="caution">
    <text evidence="3">The sequence shown here is derived from an EMBL/GenBank/DDBJ whole genome shotgun (WGS) entry which is preliminary data.</text>
</comment>
<dbReference type="PANTHER" id="PTHR11566:SF21">
    <property type="entry name" value="DYNAMIN RELATED PROTEIN 1, ISOFORM A"/>
    <property type="match status" value="1"/>
</dbReference>
<dbReference type="EMBL" id="BJWL01000005">
    <property type="protein sequence ID" value="GFY86571.1"/>
    <property type="molecule type" value="Genomic_DNA"/>
</dbReference>
<dbReference type="InterPro" id="IPR022812">
    <property type="entry name" value="Dynamin"/>
</dbReference>
<reference evidence="3 4" key="1">
    <citation type="submission" date="2019-07" db="EMBL/GenBank/DDBJ databases">
        <title>De Novo Assembly of kiwifruit Actinidia rufa.</title>
        <authorList>
            <person name="Sugita-Konishi S."/>
            <person name="Sato K."/>
            <person name="Mori E."/>
            <person name="Abe Y."/>
            <person name="Kisaki G."/>
            <person name="Hamano K."/>
            <person name="Suezawa K."/>
            <person name="Otani M."/>
            <person name="Fukuda T."/>
            <person name="Manabe T."/>
            <person name="Gomi K."/>
            <person name="Tabuchi M."/>
            <person name="Akimitsu K."/>
            <person name="Kataoka I."/>
        </authorList>
    </citation>
    <scope>NUCLEOTIDE SEQUENCE [LARGE SCALE GENOMIC DNA]</scope>
    <source>
        <strain evidence="4">cv. Fuchu</strain>
    </source>
</reference>
<evidence type="ECO:0000259" key="2">
    <source>
        <dbReference type="PROSITE" id="PS51718"/>
    </source>
</evidence>
<dbReference type="GO" id="GO:0005874">
    <property type="term" value="C:microtubule"/>
    <property type="evidence" value="ECO:0007669"/>
    <property type="project" value="TreeGrafter"/>
</dbReference>
<dbReference type="InterPro" id="IPR027417">
    <property type="entry name" value="P-loop_NTPase"/>
</dbReference>
<evidence type="ECO:0000313" key="3">
    <source>
        <dbReference type="EMBL" id="GFY86571.1"/>
    </source>
</evidence>
<comment type="similarity">
    <text evidence="1">Belongs to the TRAFAC class dynamin-like GTPase superfamily. Dynamin/Fzo/YdjA family.</text>
</comment>